<dbReference type="Proteomes" id="UP000004750">
    <property type="component" value="Unassembled WGS sequence"/>
</dbReference>
<feature type="compositionally biased region" description="Basic and acidic residues" evidence="1">
    <location>
        <begin position="18"/>
        <end position="32"/>
    </location>
</feature>
<sequence>MHKTSGKTARRIAPPRACADDGNQRKVAEARKATSPPLVADTGPSSGINTVPAKRRGYWARQAA</sequence>
<dbReference type="AlphaFoldDB" id="G9ZFW6"/>
<proteinExistence type="predicted"/>
<comment type="caution">
    <text evidence="2">The sequence shown here is derived from an EMBL/GenBank/DDBJ whole genome shotgun (WGS) entry which is preliminary data.</text>
</comment>
<protein>
    <submittedName>
        <fullName evidence="2">Uncharacterized protein</fullName>
    </submittedName>
</protein>
<gene>
    <name evidence="2" type="ORF">HMPREF9080_01646</name>
</gene>
<feature type="compositionally biased region" description="Basic residues" evidence="1">
    <location>
        <begin position="1"/>
        <end position="10"/>
    </location>
</feature>
<feature type="region of interest" description="Disordered" evidence="1">
    <location>
        <begin position="1"/>
        <end position="64"/>
    </location>
</feature>
<name>G9ZFW6_9GAMM</name>
<dbReference type="STRING" id="797473.HMPREF9080_01646"/>
<evidence type="ECO:0000313" key="3">
    <source>
        <dbReference type="Proteomes" id="UP000004750"/>
    </source>
</evidence>
<evidence type="ECO:0000256" key="1">
    <source>
        <dbReference type="SAM" id="MobiDB-lite"/>
    </source>
</evidence>
<organism evidence="2 3">
    <name type="scientific">Cardiobacterium valvarum F0432</name>
    <dbReference type="NCBI Taxonomy" id="797473"/>
    <lineage>
        <taxon>Bacteria</taxon>
        <taxon>Pseudomonadati</taxon>
        <taxon>Pseudomonadota</taxon>
        <taxon>Gammaproteobacteria</taxon>
        <taxon>Cardiobacteriales</taxon>
        <taxon>Cardiobacteriaceae</taxon>
        <taxon>Cardiobacterium</taxon>
    </lineage>
</organism>
<accession>G9ZFW6</accession>
<reference evidence="2 3" key="1">
    <citation type="submission" date="2011-08" db="EMBL/GenBank/DDBJ databases">
        <authorList>
            <person name="Weinstock G."/>
            <person name="Sodergren E."/>
            <person name="Clifton S."/>
            <person name="Fulton L."/>
            <person name="Fulton B."/>
            <person name="Courtney L."/>
            <person name="Fronick C."/>
            <person name="Harrison M."/>
            <person name="Strong C."/>
            <person name="Farmer C."/>
            <person name="Delahaunty K."/>
            <person name="Markovic C."/>
            <person name="Hall O."/>
            <person name="Minx P."/>
            <person name="Tomlinson C."/>
            <person name="Mitreva M."/>
            <person name="Hou S."/>
            <person name="Chen J."/>
            <person name="Wollam A."/>
            <person name="Pepin K.H."/>
            <person name="Johnson M."/>
            <person name="Bhonagiri V."/>
            <person name="Zhang X."/>
            <person name="Suruliraj S."/>
            <person name="Warren W."/>
            <person name="Chinwalla A."/>
            <person name="Mardis E.R."/>
            <person name="Wilson R.K."/>
        </authorList>
    </citation>
    <scope>NUCLEOTIDE SEQUENCE [LARGE SCALE GENOMIC DNA]</scope>
    <source>
        <strain evidence="2 3">F0432</strain>
    </source>
</reference>
<dbReference type="EMBL" id="AGCM01000091">
    <property type="protein sequence ID" value="EHM53676.1"/>
    <property type="molecule type" value="Genomic_DNA"/>
</dbReference>
<evidence type="ECO:0000313" key="2">
    <source>
        <dbReference type="EMBL" id="EHM53676.1"/>
    </source>
</evidence>
<dbReference type="HOGENOM" id="CLU_2859459_0_0_6"/>